<proteinExistence type="predicted"/>
<dbReference type="PANTHER" id="PTHR46865:SF2">
    <property type="entry name" value="MONOOXYGENASE"/>
    <property type="match status" value="1"/>
</dbReference>
<reference evidence="1 2" key="1">
    <citation type="submission" date="2019-07" db="EMBL/GenBank/DDBJ databases">
        <title>Finished genome of Venturia effusa.</title>
        <authorList>
            <person name="Young C.A."/>
            <person name="Cox M.P."/>
            <person name="Ganley A.R.D."/>
            <person name="David W.J."/>
        </authorList>
    </citation>
    <scope>NUCLEOTIDE SEQUENCE [LARGE SCALE GENOMIC DNA]</scope>
    <source>
        <strain evidence="2">albino</strain>
    </source>
</reference>
<dbReference type="OrthoDB" id="655030at2759"/>
<gene>
    <name evidence="1" type="ORF">FKW77_003501</name>
</gene>
<name>A0A517L2Z4_9PEZI</name>
<dbReference type="Proteomes" id="UP000316270">
    <property type="component" value="Chromosome 4"/>
</dbReference>
<evidence type="ECO:0000313" key="2">
    <source>
        <dbReference type="Proteomes" id="UP000316270"/>
    </source>
</evidence>
<dbReference type="InterPro" id="IPR051704">
    <property type="entry name" value="FAD_aromatic-hydroxylase"/>
</dbReference>
<dbReference type="STRING" id="50376.A0A517L2Z4"/>
<keyword evidence="2" id="KW-1185">Reference proteome</keyword>
<dbReference type="Gene3D" id="3.50.50.60">
    <property type="entry name" value="FAD/NAD(P)-binding domain"/>
    <property type="match status" value="1"/>
</dbReference>
<dbReference type="EMBL" id="CP042188">
    <property type="protein sequence ID" value="QDS70005.1"/>
    <property type="molecule type" value="Genomic_DNA"/>
</dbReference>
<dbReference type="AlphaFoldDB" id="A0A517L2Z4"/>
<dbReference type="SUPFAM" id="SSF51905">
    <property type="entry name" value="FAD/NAD(P)-binding domain"/>
    <property type="match status" value="1"/>
</dbReference>
<evidence type="ECO:0008006" key="3">
    <source>
        <dbReference type="Google" id="ProtNLM"/>
    </source>
</evidence>
<protein>
    <recommendedName>
        <fullName evidence="3">FAD-binding domain-containing protein</fullName>
    </recommendedName>
</protein>
<organism evidence="1 2">
    <name type="scientific">Venturia effusa</name>
    <dbReference type="NCBI Taxonomy" id="50376"/>
    <lineage>
        <taxon>Eukaryota</taxon>
        <taxon>Fungi</taxon>
        <taxon>Dikarya</taxon>
        <taxon>Ascomycota</taxon>
        <taxon>Pezizomycotina</taxon>
        <taxon>Dothideomycetes</taxon>
        <taxon>Pleosporomycetidae</taxon>
        <taxon>Venturiales</taxon>
        <taxon>Venturiaceae</taxon>
        <taxon>Venturia</taxon>
    </lineage>
</organism>
<evidence type="ECO:0000313" key="1">
    <source>
        <dbReference type="EMBL" id="QDS70005.1"/>
    </source>
</evidence>
<dbReference type="Gene3D" id="3.30.9.30">
    <property type="match status" value="1"/>
</dbReference>
<sequence length="423" mass="46754">MSNMNILISGSGIAGSVFAFWLLRAYPNASITIVERSKSLRLTGASVDIRSSAADIIKWMNAEEEIRRNTTKEEGVHVVNADDKPAGTIRATGRTDIQSFTSEFEIFRGTLAKIFMDPISERVNIIYDEHIVHYEQRDEGVAVTFAKSKETKIYDLLVAADGYGSKIRGMMMNTTPQEHMFGQGVHVAYFSIKNDLLQGSRMARWYNTTNGRVIFLRPDPNPAGRTRAHFINVTAARDTKTKEKLDATMSEGNESYMRLLEETFSDAGWKAQEVLRGMRDSDDFYCSLFGQIRTPKIQDGRVALVGDSGYATPGFGTSLAIIGGYVLAGELLRSSGDVNVALARYEAIVLPFVKSSQGGGDGGDTAMRLMNPQSWWGIKIRNLILGTVTGLRLDRVGMAIASAVGIAERRVDFPDYRWPAESE</sequence>
<accession>A0A517L2Z4</accession>
<dbReference type="PRINTS" id="PR00420">
    <property type="entry name" value="RNGMNOXGNASE"/>
</dbReference>
<dbReference type="InterPro" id="IPR036188">
    <property type="entry name" value="FAD/NAD-bd_sf"/>
</dbReference>
<dbReference type="PANTHER" id="PTHR46865">
    <property type="entry name" value="OXIDOREDUCTASE-RELATED"/>
    <property type="match status" value="1"/>
</dbReference>